<dbReference type="Pfam" id="PF01554">
    <property type="entry name" value="MatE"/>
    <property type="match status" value="2"/>
</dbReference>
<comment type="subcellular location">
    <subcellularLocation>
        <location evidence="1">Cell membrane</location>
        <topology evidence="1">Multi-pass membrane protein</topology>
    </subcellularLocation>
</comment>
<dbReference type="InterPro" id="IPR051327">
    <property type="entry name" value="MATE_MepA_subfamily"/>
</dbReference>
<feature type="transmembrane region" description="Helical" evidence="10">
    <location>
        <begin position="225"/>
        <end position="247"/>
    </location>
</feature>
<organism evidence="11 12">
    <name type="scientific">Sedimentibacter acidaminivorans</name>
    <dbReference type="NCBI Taxonomy" id="913099"/>
    <lineage>
        <taxon>Bacteria</taxon>
        <taxon>Bacillati</taxon>
        <taxon>Bacillota</taxon>
        <taxon>Tissierellia</taxon>
        <taxon>Sedimentibacter</taxon>
    </lineage>
</organism>
<feature type="transmembrane region" description="Helical" evidence="10">
    <location>
        <begin position="154"/>
        <end position="173"/>
    </location>
</feature>
<proteinExistence type="inferred from homology"/>
<keyword evidence="12" id="KW-1185">Reference proteome</keyword>
<sequence>MKKKFFNYVIPSVLAMWIYSIYTMVDGIFVAKGVGESALASINISMPVVNSIFSLAILFAVGSSTIASIHLGNKEKNEASQVFTNNMVTLITISITITTVILFNLEQISYFLGATQKTIFYVKEYLGIISLFSVFYMLSYYFEVLVKTDGYPRLATIVVCISAVTNIFLDYVFVIKLGYGVKGAAFATGISHVVACIVYLWHFIKVDSKIKFTKYKFDLNIIKRTIPLGASDFITEFSLGFTVFMFNRIILKNIGDAGIVTYTIIMYVNMIVLMTMGGISQGMQPLVSYYYGRDDKKSYTFFIKSAVKVAVFISLGVYVITMIFAKQINGIFIIASEIELLNYSVKAFRIYVTAYLIVGLNIVIIGFYTAIEKPLYSMILSIGRGFVIITLSLLLMTSLLGENGIWISSFVSEAICLLIGSVIFIRFFFNDLFIEKNAKNAAIEHNK</sequence>
<feature type="transmembrane region" description="Helical" evidence="10">
    <location>
        <begin position="348"/>
        <end position="368"/>
    </location>
</feature>
<evidence type="ECO:0000256" key="8">
    <source>
        <dbReference type="ARBA" id="ARBA00023136"/>
    </source>
</evidence>
<dbReference type="InterPro" id="IPR002528">
    <property type="entry name" value="MATE_fam"/>
</dbReference>
<evidence type="ECO:0000313" key="12">
    <source>
        <dbReference type="Proteomes" id="UP001519342"/>
    </source>
</evidence>
<evidence type="ECO:0000256" key="4">
    <source>
        <dbReference type="ARBA" id="ARBA00022448"/>
    </source>
</evidence>
<evidence type="ECO:0000256" key="9">
    <source>
        <dbReference type="ARBA" id="ARBA00023251"/>
    </source>
</evidence>
<dbReference type="PANTHER" id="PTHR43823">
    <property type="entry name" value="SPORULATION PROTEIN YKVU"/>
    <property type="match status" value="1"/>
</dbReference>
<dbReference type="NCBIfam" id="TIGR00797">
    <property type="entry name" value="matE"/>
    <property type="match status" value="1"/>
</dbReference>
<dbReference type="EMBL" id="JAGGKS010000012">
    <property type="protein sequence ID" value="MBP1927321.1"/>
    <property type="molecule type" value="Genomic_DNA"/>
</dbReference>
<evidence type="ECO:0000256" key="6">
    <source>
        <dbReference type="ARBA" id="ARBA00022692"/>
    </source>
</evidence>
<feature type="transmembrane region" description="Helical" evidence="10">
    <location>
        <begin position="83"/>
        <end position="105"/>
    </location>
</feature>
<evidence type="ECO:0000256" key="1">
    <source>
        <dbReference type="ARBA" id="ARBA00004651"/>
    </source>
</evidence>
<evidence type="ECO:0000313" key="11">
    <source>
        <dbReference type="EMBL" id="MBP1927321.1"/>
    </source>
</evidence>
<keyword evidence="9" id="KW-0046">Antibiotic resistance</keyword>
<evidence type="ECO:0000256" key="10">
    <source>
        <dbReference type="SAM" id="Phobius"/>
    </source>
</evidence>
<keyword evidence="8 10" id="KW-0472">Membrane</keyword>
<dbReference type="InterPro" id="IPR048279">
    <property type="entry name" value="MdtK-like"/>
</dbReference>
<keyword evidence="5" id="KW-1003">Cell membrane</keyword>
<comment type="caution">
    <text evidence="11">The sequence shown here is derived from an EMBL/GenBank/DDBJ whole genome shotgun (WGS) entry which is preliminary data.</text>
</comment>
<feature type="transmembrane region" description="Helical" evidence="10">
    <location>
        <begin position="301"/>
        <end position="328"/>
    </location>
</feature>
<name>A0ABS4GHZ2_9FIRM</name>
<feature type="transmembrane region" description="Helical" evidence="10">
    <location>
        <begin position="375"/>
        <end position="399"/>
    </location>
</feature>
<gene>
    <name evidence="11" type="ORF">J2Z76_003218</name>
</gene>
<dbReference type="PIRSF" id="PIRSF006603">
    <property type="entry name" value="DinF"/>
    <property type="match status" value="1"/>
</dbReference>
<evidence type="ECO:0000256" key="2">
    <source>
        <dbReference type="ARBA" id="ARBA00008417"/>
    </source>
</evidence>
<reference evidence="11 12" key="1">
    <citation type="submission" date="2021-03" db="EMBL/GenBank/DDBJ databases">
        <title>Genomic Encyclopedia of Type Strains, Phase IV (KMG-IV): sequencing the most valuable type-strain genomes for metagenomic binning, comparative biology and taxonomic classification.</title>
        <authorList>
            <person name="Goeker M."/>
        </authorList>
    </citation>
    <scope>NUCLEOTIDE SEQUENCE [LARGE SCALE GENOMIC DNA]</scope>
    <source>
        <strain evidence="11 12">DSM 24004</strain>
    </source>
</reference>
<feature type="transmembrane region" description="Helical" evidence="10">
    <location>
        <begin position="259"/>
        <end position="280"/>
    </location>
</feature>
<evidence type="ECO:0000256" key="3">
    <source>
        <dbReference type="ARBA" id="ARBA00022106"/>
    </source>
</evidence>
<feature type="transmembrane region" description="Helical" evidence="10">
    <location>
        <begin position="405"/>
        <end position="429"/>
    </location>
</feature>
<dbReference type="RefSeq" id="WP_209513029.1">
    <property type="nucleotide sequence ID" value="NZ_JAGGKS010000012.1"/>
</dbReference>
<dbReference type="Proteomes" id="UP001519342">
    <property type="component" value="Unassembled WGS sequence"/>
</dbReference>
<keyword evidence="6 10" id="KW-0812">Transmembrane</keyword>
<protein>
    <recommendedName>
        <fullName evidence="3">Multidrug export protein MepA</fullName>
    </recommendedName>
</protein>
<dbReference type="CDD" id="cd13143">
    <property type="entry name" value="MATE_MepA_like"/>
    <property type="match status" value="1"/>
</dbReference>
<accession>A0ABS4GHZ2</accession>
<feature type="transmembrane region" description="Helical" evidence="10">
    <location>
        <begin position="12"/>
        <end position="31"/>
    </location>
</feature>
<evidence type="ECO:0000256" key="7">
    <source>
        <dbReference type="ARBA" id="ARBA00022989"/>
    </source>
</evidence>
<keyword evidence="4" id="KW-0813">Transport</keyword>
<evidence type="ECO:0000256" key="5">
    <source>
        <dbReference type="ARBA" id="ARBA00022475"/>
    </source>
</evidence>
<keyword evidence="7 10" id="KW-1133">Transmembrane helix</keyword>
<dbReference type="PANTHER" id="PTHR43823:SF3">
    <property type="entry name" value="MULTIDRUG EXPORT PROTEIN MEPA"/>
    <property type="match status" value="1"/>
</dbReference>
<dbReference type="InterPro" id="IPR045070">
    <property type="entry name" value="MATE_MepA-like"/>
</dbReference>
<feature type="transmembrane region" description="Helical" evidence="10">
    <location>
        <begin position="185"/>
        <end position="204"/>
    </location>
</feature>
<comment type="similarity">
    <text evidence="2">Belongs to the multi antimicrobial extrusion (MATE) (TC 2.A.66.1) family. MepA subfamily.</text>
</comment>
<feature type="transmembrane region" description="Helical" evidence="10">
    <location>
        <begin position="125"/>
        <end position="142"/>
    </location>
</feature>